<sequence length="160" mass="18418">MDKHVISKLKSFTNDLTKLKSDLEREDYKWVQELKQLKLEEAEIRKKIEENKRKAMNEKDPTQKALLLQLIEDDGKKLKANMKKQQELSNKFNFDPNKRIDDLIESIKQAIKNSGNKNKPSGSGGRNKNPTGSRDSDSDNDIPNDGDDAEEDTEQETKKD</sequence>
<keyword evidence="1" id="KW-0175">Coiled coil</keyword>
<dbReference type="EMBL" id="CAJVPI010003325">
    <property type="protein sequence ID" value="CAG8657214.1"/>
    <property type="molecule type" value="Genomic_DNA"/>
</dbReference>
<dbReference type="OrthoDB" id="10552087at2759"/>
<comment type="caution">
    <text evidence="3">The sequence shown here is derived from an EMBL/GenBank/DDBJ whole genome shotgun (WGS) entry which is preliminary data.</text>
</comment>
<accession>A0A9N9E2F3</accession>
<organism evidence="3 4">
    <name type="scientific">Paraglomus brasilianum</name>
    <dbReference type="NCBI Taxonomy" id="144538"/>
    <lineage>
        <taxon>Eukaryota</taxon>
        <taxon>Fungi</taxon>
        <taxon>Fungi incertae sedis</taxon>
        <taxon>Mucoromycota</taxon>
        <taxon>Glomeromycotina</taxon>
        <taxon>Glomeromycetes</taxon>
        <taxon>Paraglomerales</taxon>
        <taxon>Paraglomeraceae</taxon>
        <taxon>Paraglomus</taxon>
    </lineage>
</organism>
<evidence type="ECO:0000313" key="3">
    <source>
        <dbReference type="EMBL" id="CAG8657214.1"/>
    </source>
</evidence>
<evidence type="ECO:0000313" key="4">
    <source>
        <dbReference type="Proteomes" id="UP000789739"/>
    </source>
</evidence>
<reference evidence="3" key="1">
    <citation type="submission" date="2021-06" db="EMBL/GenBank/DDBJ databases">
        <authorList>
            <person name="Kallberg Y."/>
            <person name="Tangrot J."/>
            <person name="Rosling A."/>
        </authorList>
    </citation>
    <scope>NUCLEOTIDE SEQUENCE</scope>
    <source>
        <strain evidence="3">BR232B</strain>
    </source>
</reference>
<gene>
    <name evidence="3" type="ORF">PBRASI_LOCUS10586</name>
</gene>
<evidence type="ECO:0000256" key="2">
    <source>
        <dbReference type="SAM" id="MobiDB-lite"/>
    </source>
</evidence>
<feature type="compositionally biased region" description="Low complexity" evidence="2">
    <location>
        <begin position="112"/>
        <end position="129"/>
    </location>
</feature>
<dbReference type="AlphaFoldDB" id="A0A9N9E2F3"/>
<keyword evidence="4" id="KW-1185">Reference proteome</keyword>
<protein>
    <submittedName>
        <fullName evidence="3">7348_t:CDS:1</fullName>
    </submittedName>
</protein>
<feature type="region of interest" description="Disordered" evidence="2">
    <location>
        <begin position="109"/>
        <end position="160"/>
    </location>
</feature>
<name>A0A9N9E2F3_9GLOM</name>
<proteinExistence type="predicted"/>
<evidence type="ECO:0000256" key="1">
    <source>
        <dbReference type="SAM" id="Coils"/>
    </source>
</evidence>
<feature type="coiled-coil region" evidence="1">
    <location>
        <begin position="31"/>
        <end position="88"/>
    </location>
</feature>
<dbReference type="Proteomes" id="UP000789739">
    <property type="component" value="Unassembled WGS sequence"/>
</dbReference>
<feature type="compositionally biased region" description="Acidic residues" evidence="2">
    <location>
        <begin position="138"/>
        <end position="154"/>
    </location>
</feature>